<dbReference type="PROSITE" id="PS51257">
    <property type="entry name" value="PROKAR_LIPOPROTEIN"/>
    <property type="match status" value="1"/>
</dbReference>
<comment type="caution">
    <text evidence="2">The sequence shown here is derived from an EMBL/GenBank/DDBJ whole genome shotgun (WGS) entry which is preliminary data.</text>
</comment>
<keyword evidence="3" id="KW-1185">Reference proteome</keyword>
<reference evidence="2 3" key="1">
    <citation type="submission" date="2019-05" db="EMBL/GenBank/DDBJ databases">
        <title>Panacibacter sp. strain 17mud1-8 Genome sequencing and assembly.</title>
        <authorList>
            <person name="Chhetri G."/>
        </authorList>
    </citation>
    <scope>NUCLEOTIDE SEQUENCE [LARGE SCALE GENOMIC DNA]</scope>
    <source>
        <strain evidence="2 3">17mud1-8</strain>
    </source>
</reference>
<dbReference type="AlphaFoldDB" id="A0A4U3KUW5"/>
<feature type="compositionally biased region" description="Polar residues" evidence="1">
    <location>
        <begin position="409"/>
        <end position="421"/>
    </location>
</feature>
<organism evidence="2 3">
    <name type="scientific">Ilyomonas limi</name>
    <dbReference type="NCBI Taxonomy" id="2575867"/>
    <lineage>
        <taxon>Bacteria</taxon>
        <taxon>Pseudomonadati</taxon>
        <taxon>Bacteroidota</taxon>
        <taxon>Chitinophagia</taxon>
        <taxon>Chitinophagales</taxon>
        <taxon>Chitinophagaceae</taxon>
        <taxon>Ilyomonas</taxon>
    </lineage>
</organism>
<dbReference type="RefSeq" id="WP_137263077.1">
    <property type="nucleotide sequence ID" value="NZ_SZQL01000015.1"/>
</dbReference>
<protein>
    <submittedName>
        <fullName evidence="2">Uncharacterized protein</fullName>
    </submittedName>
</protein>
<dbReference type="EMBL" id="SZQL01000015">
    <property type="protein sequence ID" value="TKK66345.1"/>
    <property type="molecule type" value="Genomic_DNA"/>
</dbReference>
<name>A0A4U3KUW5_9BACT</name>
<dbReference type="OrthoDB" id="1272512at2"/>
<evidence type="ECO:0000256" key="1">
    <source>
        <dbReference type="SAM" id="MobiDB-lite"/>
    </source>
</evidence>
<gene>
    <name evidence="2" type="ORF">FC093_17330</name>
</gene>
<proteinExistence type="predicted"/>
<dbReference type="Proteomes" id="UP000305848">
    <property type="component" value="Unassembled WGS sequence"/>
</dbReference>
<evidence type="ECO:0000313" key="3">
    <source>
        <dbReference type="Proteomes" id="UP000305848"/>
    </source>
</evidence>
<evidence type="ECO:0000313" key="2">
    <source>
        <dbReference type="EMBL" id="TKK66345.1"/>
    </source>
</evidence>
<accession>A0A4U3KUW5</accession>
<sequence>MKHLIVTMATLLVVTSCRKEMGLPMNDIVTTSNTFFQRVKTQLKDSLSQSDFSKIDINQLFKSKDAQSDGYFVRGAFQKKDIATDFFLLKTDSLGNIRQGKIIHVNKANNNRSTKNTSFQGQVVIKSLNGSNKVTKEVVNGRWKKQSSTNSTMKAEEPAGEQELPEVVVTSYKYDGSYTGDWYWYDFFFDDYSYGGGGGYTYGSAGGGGSSYNDGSNDNTIIIEVESNDDMPIKVEDYVKCFSTVSDLNATYQVAIYSDIPVDTDPSEMFNWATTSPGHSFIQLTKSSGGISVQQNFGFYPKVGFKVLGNYPTESKIVDNGGHEFNASLTKTLSSTQFQTTINKLESLQTTDYDINTWNCTDFALSVYNASSYIQLSIPKYITAGSYELMNTPQGLYNEIKRLQVSGITTQGTPNVPSSAGKSGDSHGKCGE</sequence>
<feature type="region of interest" description="Disordered" evidence="1">
    <location>
        <begin position="409"/>
        <end position="432"/>
    </location>
</feature>